<dbReference type="PROSITE" id="PS50994">
    <property type="entry name" value="INTEGRASE"/>
    <property type="match status" value="1"/>
</dbReference>
<accession>A0A0W8I1X3</accession>
<feature type="domain" description="Integrase catalytic" evidence="1">
    <location>
        <begin position="1"/>
        <end position="96"/>
    </location>
</feature>
<dbReference type="GO" id="GO:0015074">
    <property type="term" value="P:DNA integration"/>
    <property type="evidence" value="ECO:0007669"/>
    <property type="project" value="InterPro"/>
</dbReference>
<comment type="caution">
    <text evidence="2">The sequence shown here is derived from an EMBL/GenBank/DDBJ whole genome shotgun (WGS) entry which is preliminary data.</text>
</comment>
<dbReference type="Gene3D" id="3.30.420.10">
    <property type="entry name" value="Ribonuclease H-like superfamily/Ribonuclease H"/>
    <property type="match status" value="1"/>
</dbReference>
<organism evidence="2 3">
    <name type="scientific">Kocuria rosea subsp. polaris</name>
    <dbReference type="NCBI Taxonomy" id="136273"/>
    <lineage>
        <taxon>Bacteria</taxon>
        <taxon>Bacillati</taxon>
        <taxon>Actinomycetota</taxon>
        <taxon>Actinomycetes</taxon>
        <taxon>Micrococcales</taxon>
        <taxon>Micrococcaceae</taxon>
        <taxon>Kocuria</taxon>
    </lineage>
</organism>
<dbReference type="EMBL" id="LQBK01000041">
    <property type="protein sequence ID" value="KUG51726.1"/>
    <property type="molecule type" value="Genomic_DNA"/>
</dbReference>
<evidence type="ECO:0000313" key="3">
    <source>
        <dbReference type="Proteomes" id="UP000053512"/>
    </source>
</evidence>
<evidence type="ECO:0000313" key="2">
    <source>
        <dbReference type="EMBL" id="KUG51726.1"/>
    </source>
</evidence>
<reference evidence="3" key="1">
    <citation type="submission" date="2015-12" db="EMBL/GenBank/DDBJ databases">
        <authorList>
            <person name="Nair G.R."/>
            <person name="Kaur G."/>
            <person name="Mayilraj S."/>
        </authorList>
    </citation>
    <scope>NUCLEOTIDE SEQUENCE [LARGE SCALE GENOMIC DNA]</scope>
    <source>
        <strain evidence="3">CD08_4</strain>
    </source>
</reference>
<name>A0A0W8I1X3_KOCRO</name>
<evidence type="ECO:0000259" key="1">
    <source>
        <dbReference type="PROSITE" id="PS50994"/>
    </source>
</evidence>
<dbReference type="InterPro" id="IPR001584">
    <property type="entry name" value="Integrase_cat-core"/>
</dbReference>
<dbReference type="SUPFAM" id="SSF53098">
    <property type="entry name" value="Ribonuclease H-like"/>
    <property type="match status" value="1"/>
</dbReference>
<dbReference type="Pfam" id="PF13683">
    <property type="entry name" value="rve_3"/>
    <property type="match status" value="1"/>
</dbReference>
<dbReference type="InterPro" id="IPR012337">
    <property type="entry name" value="RNaseH-like_sf"/>
</dbReference>
<dbReference type="Proteomes" id="UP000053512">
    <property type="component" value="Unassembled WGS sequence"/>
</dbReference>
<dbReference type="GO" id="GO:0003676">
    <property type="term" value="F:nucleic acid binding"/>
    <property type="evidence" value="ECO:0007669"/>
    <property type="project" value="InterPro"/>
</dbReference>
<gene>
    <name evidence="2" type="ORF">AVL61_15920</name>
</gene>
<dbReference type="InterPro" id="IPR036397">
    <property type="entry name" value="RNaseH_sf"/>
</dbReference>
<proteinExistence type="predicted"/>
<dbReference type="AlphaFoldDB" id="A0A0W8I1X3"/>
<protein>
    <recommendedName>
        <fullName evidence="1">Integrase catalytic domain-containing protein</fullName>
    </recommendedName>
</protein>
<sequence length="138" mass="15951">MHRVVTDGSNYRARDFTRTVEDLAGRHQRIKAYTPRHNGKVERFNRLLVDEVLYVQTYASEQARRTAIGLWVNHFNYHCPHAVCGEKPPASRVPARVNNVMPSYNQRRRLDPAFSYILRQGTRCPAGIDQSLWTPVMG</sequence>